<comment type="caution">
    <text evidence="2">The sequence shown here is derived from an EMBL/GenBank/DDBJ whole genome shotgun (WGS) entry which is preliminary data.</text>
</comment>
<reference evidence="2" key="1">
    <citation type="submission" date="2020-04" db="EMBL/GenBank/DDBJ databases">
        <title>Analysis of mating type loci in Filobasidium floriforme.</title>
        <authorList>
            <person name="Nowrousian M."/>
        </authorList>
    </citation>
    <scope>NUCLEOTIDE SEQUENCE</scope>
    <source>
        <strain evidence="2">CBS 6242</strain>
    </source>
</reference>
<dbReference type="EMBL" id="JABELV010000002">
    <property type="protein sequence ID" value="KAG7579984.1"/>
    <property type="molecule type" value="Genomic_DNA"/>
</dbReference>
<gene>
    <name evidence="2" type="ORF">FFLO_00192</name>
</gene>
<dbReference type="GO" id="GO:0003729">
    <property type="term" value="F:mRNA binding"/>
    <property type="evidence" value="ECO:0007669"/>
    <property type="project" value="TreeGrafter"/>
</dbReference>
<evidence type="ECO:0000256" key="1">
    <source>
        <dbReference type="SAM" id="MobiDB-lite"/>
    </source>
</evidence>
<dbReference type="InterPro" id="IPR011990">
    <property type="entry name" value="TPR-like_helical_dom_sf"/>
</dbReference>
<evidence type="ECO:0000313" key="3">
    <source>
        <dbReference type="Proteomes" id="UP000812966"/>
    </source>
</evidence>
<dbReference type="OrthoDB" id="5588846at2759"/>
<name>A0A8K0NTM5_9TREE</name>
<feature type="compositionally biased region" description="Polar residues" evidence="1">
    <location>
        <begin position="241"/>
        <end position="258"/>
    </location>
</feature>
<dbReference type="Gene3D" id="1.25.40.10">
    <property type="entry name" value="Tetratricopeptide repeat domain"/>
    <property type="match status" value="2"/>
</dbReference>
<dbReference type="PANTHER" id="PTHR47938">
    <property type="entry name" value="RESPIRATORY COMPLEX I CHAPERONE (CIA84), PUTATIVE (AFU_ORTHOLOGUE AFUA_2G06020)-RELATED"/>
    <property type="match status" value="1"/>
</dbReference>
<dbReference type="AlphaFoldDB" id="A0A8K0NTM5"/>
<feature type="region of interest" description="Disordered" evidence="1">
    <location>
        <begin position="642"/>
        <end position="706"/>
    </location>
</feature>
<protein>
    <submittedName>
        <fullName evidence="2">Uncharacterized protein</fullName>
    </submittedName>
</protein>
<accession>A0A8K0NTM5</accession>
<organism evidence="2 3">
    <name type="scientific">Filobasidium floriforme</name>
    <dbReference type="NCBI Taxonomy" id="5210"/>
    <lineage>
        <taxon>Eukaryota</taxon>
        <taxon>Fungi</taxon>
        <taxon>Dikarya</taxon>
        <taxon>Basidiomycota</taxon>
        <taxon>Agaricomycotina</taxon>
        <taxon>Tremellomycetes</taxon>
        <taxon>Filobasidiales</taxon>
        <taxon>Filobasidiaceae</taxon>
        <taxon>Filobasidium</taxon>
    </lineage>
</organism>
<evidence type="ECO:0000313" key="2">
    <source>
        <dbReference type="EMBL" id="KAG7579984.1"/>
    </source>
</evidence>
<keyword evidence="3" id="KW-1185">Reference proteome</keyword>
<proteinExistence type="predicted"/>
<feature type="region of interest" description="Disordered" evidence="1">
    <location>
        <begin position="240"/>
        <end position="274"/>
    </location>
</feature>
<dbReference type="PANTHER" id="PTHR47938:SF35">
    <property type="entry name" value="PENTATRICOPEPTIDE REPEAT-CONTAINING PROTEIN 4, MITOCHONDRIAL-RELATED"/>
    <property type="match status" value="1"/>
</dbReference>
<feature type="region of interest" description="Disordered" evidence="1">
    <location>
        <begin position="957"/>
        <end position="979"/>
    </location>
</feature>
<dbReference type="Proteomes" id="UP000812966">
    <property type="component" value="Unassembled WGS sequence"/>
</dbReference>
<sequence length="979" mass="109122">MPGDTRLTRLLLSSAIKRCRRRSGQIPSPIRYRTMHAQQQADAGLELETEFIDVVPFRPQMQANSKHSAVSHREADPVMTSLSVEAEHDISQVEHKFPLYTAEPHFKLEERRETTALPELKGPLSKELLQLEHDIPRLVKHLSQKQKLDMSETETEHLPEWTEEQLITFYHALESWSAGSAEESAARLKAIGSGSAEQKRGIASPEVEESLMVASHERPRLGRQARREILSGLVERLSALGSENGNVPGPSTQTSIHQAGSEHTHEAAAKDDTMKAERVAGCDNTALESAPLERRALELVTYLMPKINTSQSDQWAEPLPTGLLRQVEWDVLVNNFVSKGDFEGAAKVLDGMKGHGVPVPESRFEDLMRAYARNGDAVGLGSFLDQREKSTGMETSKRHFEFIVEAHLARGDKAAALQTLYHFEKNGKTLPQRAYTRVISFYTAGTTRSTISPTPQRDKAIAWDLFAHMRLVAHPVPSRSTYNAMILSCADPQDPQPERALDLLVGMEQESKLVPDGETFDAAILACSRTKSFYLEGFKLLRRMLGLHQSAMLSRNFINQSHDSSAESFEVGITGYEPTLTTFNALLEGCKRRGDLSRTRWLLGEVIRLIRGGAGQGVDEEMVVNVLHCYAAFQPVIGRESIKQTGSPSDAGESNAPASDESPEAEEAGIISGDLSTLQDAPPKPMTLFDVGSPEFRPPTGPQTASETLSEAERLFQLVLHDQGDRSSPFGWFKVSARTVNAYLSVRFAHDNFAQAIRCWQTVWDEPVLKDSQVVKNGWSFISLLERCASAKQGAERQAVARVLASVWREYLGWVDQVDRQLRVETPRAAWVTRQQLGLGPRQVERAWMFCIKALALLDRNRDALDVLEQFRVRFPASDIVDISHTAFESEARTPLTPQIRLSSGTNVLEDQVPPHLLFHDISILHHRLVRDGDLQGVGLLKWVCVSYEKALETRRSRRLRGDGTKRRAASKARDAASS</sequence>
<feature type="compositionally biased region" description="Basic and acidic residues" evidence="1">
    <location>
        <begin position="260"/>
        <end position="274"/>
    </location>
</feature>